<organism evidence="8 9">
    <name type="scientific">Borborobacter arsenicus</name>
    <dbReference type="NCBI Taxonomy" id="1851146"/>
    <lineage>
        <taxon>Bacteria</taxon>
        <taxon>Pseudomonadati</taxon>
        <taxon>Pseudomonadota</taxon>
        <taxon>Alphaproteobacteria</taxon>
        <taxon>Hyphomicrobiales</taxon>
        <taxon>Phyllobacteriaceae</taxon>
        <taxon>Borborobacter</taxon>
    </lineage>
</organism>
<reference evidence="8 9" key="1">
    <citation type="submission" date="2018-11" db="EMBL/GenBank/DDBJ databases">
        <title>Pseudaminobacter arsenicus sp. nov., an arsenic-resistant bacterium isolated from arsenic-rich aquifers.</title>
        <authorList>
            <person name="Mu Y."/>
        </authorList>
    </citation>
    <scope>NUCLEOTIDE SEQUENCE [LARGE SCALE GENOMIC DNA]</scope>
    <source>
        <strain evidence="8 9">CB3</strain>
    </source>
</reference>
<comment type="function">
    <text evidence="6">Part of the ABC transporter complex HmuTUV involved in hemin import. Responsible for energy coupling to the transport system.</text>
</comment>
<protein>
    <submittedName>
        <fullName evidence="8">ABC transporter ATP-binding protein</fullName>
    </submittedName>
</protein>
<evidence type="ECO:0000256" key="3">
    <source>
        <dbReference type="ARBA" id="ARBA00022741"/>
    </source>
</evidence>
<evidence type="ECO:0000256" key="1">
    <source>
        <dbReference type="ARBA" id="ARBA00005417"/>
    </source>
</evidence>
<name>A0A432V8S1_9HYPH</name>
<keyword evidence="9" id="KW-1185">Reference proteome</keyword>
<dbReference type="PANTHER" id="PTHR42794">
    <property type="entry name" value="HEMIN IMPORT ATP-BINDING PROTEIN HMUV"/>
    <property type="match status" value="1"/>
</dbReference>
<dbReference type="InterPro" id="IPR017871">
    <property type="entry name" value="ABC_transporter-like_CS"/>
</dbReference>
<comment type="similarity">
    <text evidence="1">Belongs to the ABC transporter superfamily.</text>
</comment>
<evidence type="ECO:0000259" key="7">
    <source>
        <dbReference type="PROSITE" id="PS50893"/>
    </source>
</evidence>
<dbReference type="PROSITE" id="PS00211">
    <property type="entry name" value="ABC_TRANSPORTER_1"/>
    <property type="match status" value="1"/>
</dbReference>
<evidence type="ECO:0000256" key="2">
    <source>
        <dbReference type="ARBA" id="ARBA00022448"/>
    </source>
</evidence>
<dbReference type="RefSeq" id="WP_128626409.1">
    <property type="nucleotide sequence ID" value="NZ_RKST01000006.1"/>
</dbReference>
<dbReference type="PANTHER" id="PTHR42794:SF1">
    <property type="entry name" value="HEMIN IMPORT ATP-BINDING PROTEIN HMUV"/>
    <property type="match status" value="1"/>
</dbReference>
<evidence type="ECO:0000256" key="5">
    <source>
        <dbReference type="ARBA" id="ARBA00022967"/>
    </source>
</evidence>
<dbReference type="CDD" id="cd03214">
    <property type="entry name" value="ABC_Iron-Siderophores_B12_Hemin"/>
    <property type="match status" value="1"/>
</dbReference>
<keyword evidence="2" id="KW-0813">Transport</keyword>
<dbReference type="OrthoDB" id="9805601at2"/>
<dbReference type="EMBL" id="RKST01000006">
    <property type="protein sequence ID" value="RUM98555.1"/>
    <property type="molecule type" value="Genomic_DNA"/>
</dbReference>
<dbReference type="Gene3D" id="3.40.50.300">
    <property type="entry name" value="P-loop containing nucleotide triphosphate hydrolases"/>
    <property type="match status" value="1"/>
</dbReference>
<dbReference type="GO" id="GO:0005524">
    <property type="term" value="F:ATP binding"/>
    <property type="evidence" value="ECO:0007669"/>
    <property type="project" value="UniProtKB-KW"/>
</dbReference>
<dbReference type="Proteomes" id="UP000281647">
    <property type="component" value="Unassembled WGS sequence"/>
</dbReference>
<dbReference type="InterPro" id="IPR027417">
    <property type="entry name" value="P-loop_NTPase"/>
</dbReference>
<evidence type="ECO:0000256" key="4">
    <source>
        <dbReference type="ARBA" id="ARBA00022840"/>
    </source>
</evidence>
<dbReference type="SUPFAM" id="SSF52540">
    <property type="entry name" value="P-loop containing nucleoside triphosphate hydrolases"/>
    <property type="match status" value="1"/>
</dbReference>
<proteinExistence type="inferred from homology"/>
<dbReference type="InterPro" id="IPR003439">
    <property type="entry name" value="ABC_transporter-like_ATP-bd"/>
</dbReference>
<dbReference type="PROSITE" id="PS50893">
    <property type="entry name" value="ABC_TRANSPORTER_2"/>
    <property type="match status" value="1"/>
</dbReference>
<keyword evidence="4 8" id="KW-0067">ATP-binding</keyword>
<feature type="domain" description="ABC transporter" evidence="7">
    <location>
        <begin position="4"/>
        <end position="237"/>
    </location>
</feature>
<keyword evidence="3" id="KW-0547">Nucleotide-binding</keyword>
<comment type="caution">
    <text evidence="8">The sequence shown here is derived from an EMBL/GenBank/DDBJ whole genome shotgun (WGS) entry which is preliminary data.</text>
</comment>
<dbReference type="FunFam" id="3.40.50.300:FF:000134">
    <property type="entry name" value="Iron-enterobactin ABC transporter ATP-binding protein"/>
    <property type="match status" value="1"/>
</dbReference>
<keyword evidence="5" id="KW-1278">Translocase</keyword>
<dbReference type="GO" id="GO:0016887">
    <property type="term" value="F:ATP hydrolysis activity"/>
    <property type="evidence" value="ECO:0007669"/>
    <property type="project" value="InterPro"/>
</dbReference>
<gene>
    <name evidence="8" type="ORF">EET67_07970</name>
</gene>
<accession>A0A432V8S1</accession>
<dbReference type="AlphaFoldDB" id="A0A432V8S1"/>
<evidence type="ECO:0000313" key="8">
    <source>
        <dbReference type="EMBL" id="RUM98555.1"/>
    </source>
</evidence>
<sequence>MTLLSLSSLKVSLGQRPVLKGITLDVAAGEFIGLIGPNGAGKSTLLRAALGLLRGSGDIRIAGRDTKAISARERAHHIAYLPQEREIAWPVSVETLVAFGRAPHRSLGGLSAQDIAVIEQAIQRMEIDEFRHRSAIELSGGEKARVLIARALAQDAPLLLADEPTVGLDPWHQITLMRIFADLAREGRGVIASMHDLGLAARWCTRLIMIDHGMIVADGSPEAVLTAERLRQVYGVTSFIDTIAGGMVVQPLDVDRKAH</sequence>
<evidence type="ECO:0000313" key="9">
    <source>
        <dbReference type="Proteomes" id="UP000281647"/>
    </source>
</evidence>
<evidence type="ECO:0000256" key="6">
    <source>
        <dbReference type="ARBA" id="ARBA00037066"/>
    </source>
</evidence>
<dbReference type="SMART" id="SM00382">
    <property type="entry name" value="AAA"/>
    <property type="match status" value="1"/>
</dbReference>
<dbReference type="InterPro" id="IPR003593">
    <property type="entry name" value="AAA+_ATPase"/>
</dbReference>
<dbReference type="Pfam" id="PF00005">
    <property type="entry name" value="ABC_tran"/>
    <property type="match status" value="1"/>
</dbReference>